<dbReference type="Gene3D" id="3.40.50.150">
    <property type="entry name" value="Vaccinia Virus protein VP39"/>
    <property type="match status" value="1"/>
</dbReference>
<accession>A0A1Q4HQD3</accession>
<comment type="caution">
    <text evidence="3">The sequence shown here is derived from an EMBL/GenBank/DDBJ whole genome shotgun (WGS) entry which is preliminary data.</text>
</comment>
<keyword evidence="1 3" id="KW-0489">Methyltransferase</keyword>
<dbReference type="InterPro" id="IPR007213">
    <property type="entry name" value="Ppm1/Ppm2/Tcmp"/>
</dbReference>
<name>A0A1Q4HQD3_9MYCO</name>
<dbReference type="PANTHER" id="PTHR43619">
    <property type="entry name" value="S-ADENOSYL-L-METHIONINE-DEPENDENT METHYLTRANSFERASE YKTD-RELATED"/>
    <property type="match status" value="1"/>
</dbReference>
<evidence type="ECO:0000313" key="3">
    <source>
        <dbReference type="EMBL" id="OJZ70205.1"/>
    </source>
</evidence>
<dbReference type="RefSeq" id="WP_073877982.1">
    <property type="nucleotide sequence ID" value="NZ_MPNT01000022.1"/>
</dbReference>
<dbReference type="AlphaFoldDB" id="A0A1Q4HQD3"/>
<keyword evidence="4" id="KW-1185">Reference proteome</keyword>
<organism evidence="3 4">
    <name type="scientific">Mycobacterium paraffinicum</name>
    <dbReference type="NCBI Taxonomy" id="53378"/>
    <lineage>
        <taxon>Bacteria</taxon>
        <taxon>Bacillati</taxon>
        <taxon>Actinomycetota</taxon>
        <taxon>Actinomycetes</taxon>
        <taxon>Mycobacteriales</taxon>
        <taxon>Mycobacteriaceae</taxon>
        <taxon>Mycobacterium</taxon>
    </lineage>
</organism>
<dbReference type="GO" id="GO:0032259">
    <property type="term" value="P:methylation"/>
    <property type="evidence" value="ECO:0007669"/>
    <property type="project" value="UniProtKB-KW"/>
</dbReference>
<dbReference type="SUPFAM" id="SSF53335">
    <property type="entry name" value="S-adenosyl-L-methionine-dependent methyltransferases"/>
    <property type="match status" value="1"/>
</dbReference>
<dbReference type="GO" id="GO:0008168">
    <property type="term" value="F:methyltransferase activity"/>
    <property type="evidence" value="ECO:0007669"/>
    <property type="project" value="UniProtKB-KW"/>
</dbReference>
<evidence type="ECO:0000256" key="1">
    <source>
        <dbReference type="ARBA" id="ARBA00022603"/>
    </source>
</evidence>
<evidence type="ECO:0000256" key="2">
    <source>
        <dbReference type="ARBA" id="ARBA00022679"/>
    </source>
</evidence>
<keyword evidence="2 3" id="KW-0808">Transferase</keyword>
<dbReference type="PIRSF" id="PIRSF028177">
    <property type="entry name" value="Polyketide_synth_Omtfrase_TcmP"/>
    <property type="match status" value="1"/>
</dbReference>
<sequence>MTSTDKVDFTAVPWGSVEWTNLVTLYLRAHESRSSRPVLGDKTAAEAVERIDYDFKRIHRSSMPASNQYLVALRAKQLDDWCADFLRRHPDAVVLHLGCGLDGRAFRLAVPPSALWFDVDQPGVIELRRRLYDDTERYRMVGSSVTDPKWLDQVPTGHPTLVVAEGLLMYLTEQQVRDLLQRLTDRFQSGEMHFDTLSALAPLLSKVFTRGIIKWGIRDARELESWNPRLRLLERTSTLAGYRQIDSRMVRLIYQVMWVAGARNYDVLNRFEYS</sequence>
<dbReference type="STRING" id="53378.BRW65_20900"/>
<proteinExistence type="predicted"/>
<evidence type="ECO:0000313" key="4">
    <source>
        <dbReference type="Proteomes" id="UP000186438"/>
    </source>
</evidence>
<dbReference type="Proteomes" id="UP000186438">
    <property type="component" value="Unassembled WGS sequence"/>
</dbReference>
<dbReference type="Pfam" id="PF04072">
    <property type="entry name" value="LCM"/>
    <property type="match status" value="1"/>
</dbReference>
<gene>
    <name evidence="3" type="ORF">BRW65_20900</name>
</gene>
<protein>
    <submittedName>
        <fullName evidence="3">Methyltransferase</fullName>
    </submittedName>
</protein>
<dbReference type="InterPro" id="IPR029063">
    <property type="entry name" value="SAM-dependent_MTases_sf"/>
</dbReference>
<reference evidence="3 4" key="1">
    <citation type="submission" date="2016-11" db="EMBL/GenBank/DDBJ databases">
        <title>Genome sequences of unsequenced Mycobacteria.</title>
        <authorList>
            <person name="Greninger A.L."/>
            <person name="Fang F."/>
            <person name="Jerome K.R."/>
        </authorList>
    </citation>
    <scope>NUCLEOTIDE SEQUENCE [LARGE SCALE GENOMIC DNA]</scope>
    <source>
        <strain evidence="3 4">M11</strain>
    </source>
</reference>
<dbReference type="InterPro" id="IPR016874">
    <property type="entry name" value="TcmP-like"/>
</dbReference>
<dbReference type="OrthoDB" id="9800233at2"/>
<dbReference type="EMBL" id="MPNT01000022">
    <property type="protein sequence ID" value="OJZ70205.1"/>
    <property type="molecule type" value="Genomic_DNA"/>
</dbReference>
<dbReference type="PANTHER" id="PTHR43619:SF2">
    <property type="entry name" value="S-ADENOSYL-L-METHIONINE-DEPENDENT METHYLTRANSFERASES SUPERFAMILY PROTEIN"/>
    <property type="match status" value="1"/>
</dbReference>